<gene>
    <name evidence="1" type="ORF">S06H3_36228</name>
</gene>
<organism evidence="1">
    <name type="scientific">marine sediment metagenome</name>
    <dbReference type="NCBI Taxonomy" id="412755"/>
    <lineage>
        <taxon>unclassified sequences</taxon>
        <taxon>metagenomes</taxon>
        <taxon>ecological metagenomes</taxon>
    </lineage>
</organism>
<accession>X1MC24</accession>
<sequence length="72" mass="7413">MDVEDIAAAQVQAHLADGFQEGEAFDIADGAADFGDDHIDARGGQAAYALLYLVGYVGDDLDGAALKKPATT</sequence>
<reference evidence="1" key="1">
    <citation type="journal article" date="2014" name="Front. Microbiol.">
        <title>High frequency of phylogenetically diverse reductive dehalogenase-homologous genes in deep subseafloor sedimentary metagenomes.</title>
        <authorList>
            <person name="Kawai M."/>
            <person name="Futagami T."/>
            <person name="Toyoda A."/>
            <person name="Takaki Y."/>
            <person name="Nishi S."/>
            <person name="Hori S."/>
            <person name="Arai W."/>
            <person name="Tsubouchi T."/>
            <person name="Morono Y."/>
            <person name="Uchiyama I."/>
            <person name="Ito T."/>
            <person name="Fujiyama A."/>
            <person name="Inagaki F."/>
            <person name="Takami H."/>
        </authorList>
    </citation>
    <scope>NUCLEOTIDE SEQUENCE</scope>
    <source>
        <strain evidence="1">Expedition CK06-06</strain>
    </source>
</reference>
<dbReference type="AntiFam" id="ANF00280">
    <property type="entry name" value="Spurious ORF (shadow ORF of PyrG)"/>
</dbReference>
<dbReference type="EMBL" id="BARV01021928">
    <property type="protein sequence ID" value="GAI29202.1"/>
    <property type="molecule type" value="Genomic_DNA"/>
</dbReference>
<dbReference type="AlphaFoldDB" id="X1MC24"/>
<comment type="caution">
    <text evidence="1">The sequence shown here is derived from an EMBL/GenBank/DDBJ whole genome shotgun (WGS) entry which is preliminary data.</text>
</comment>
<evidence type="ECO:0000313" key="1">
    <source>
        <dbReference type="EMBL" id="GAI29202.1"/>
    </source>
</evidence>
<protein>
    <submittedName>
        <fullName evidence="1">Uncharacterized protein</fullName>
    </submittedName>
</protein>
<proteinExistence type="predicted"/>
<name>X1MC24_9ZZZZ</name>